<evidence type="ECO:0000313" key="2">
    <source>
        <dbReference type="Proteomes" id="UP000008141"/>
    </source>
</evidence>
<protein>
    <submittedName>
        <fullName evidence="1">Uncharacterized protein</fullName>
    </submittedName>
</protein>
<dbReference type="EMBL" id="GL433979">
    <property type="protein sequence ID" value="EFN50552.1"/>
    <property type="molecule type" value="Genomic_DNA"/>
</dbReference>
<gene>
    <name evidence="1" type="ORF">CHLNCDRAFT_136887</name>
</gene>
<name>E1ZUE3_CHLVA</name>
<evidence type="ECO:0000313" key="1">
    <source>
        <dbReference type="EMBL" id="EFN50552.1"/>
    </source>
</evidence>
<reference evidence="1 2" key="1">
    <citation type="journal article" date="2010" name="Plant Cell">
        <title>The Chlorella variabilis NC64A genome reveals adaptation to photosymbiosis, coevolution with viruses, and cryptic sex.</title>
        <authorList>
            <person name="Blanc G."/>
            <person name="Duncan G."/>
            <person name="Agarkova I."/>
            <person name="Borodovsky M."/>
            <person name="Gurnon J."/>
            <person name="Kuo A."/>
            <person name="Lindquist E."/>
            <person name="Lucas S."/>
            <person name="Pangilinan J."/>
            <person name="Polle J."/>
            <person name="Salamov A."/>
            <person name="Terry A."/>
            <person name="Yamada T."/>
            <person name="Dunigan D.D."/>
            <person name="Grigoriev I.V."/>
            <person name="Claverie J.M."/>
            <person name="Van Etten J.L."/>
        </authorList>
    </citation>
    <scope>NUCLEOTIDE SEQUENCE [LARGE SCALE GENOMIC DNA]</scope>
    <source>
        <strain evidence="1 2">NC64A</strain>
    </source>
</reference>
<proteinExistence type="predicted"/>
<organism evidence="2">
    <name type="scientific">Chlorella variabilis</name>
    <name type="common">Green alga</name>
    <dbReference type="NCBI Taxonomy" id="554065"/>
    <lineage>
        <taxon>Eukaryota</taxon>
        <taxon>Viridiplantae</taxon>
        <taxon>Chlorophyta</taxon>
        <taxon>core chlorophytes</taxon>
        <taxon>Trebouxiophyceae</taxon>
        <taxon>Chlorellales</taxon>
        <taxon>Chlorellaceae</taxon>
        <taxon>Chlorella clade</taxon>
        <taxon>Chlorella</taxon>
    </lineage>
</organism>
<dbReference type="InParanoid" id="E1ZUE3"/>
<accession>E1ZUE3</accession>
<dbReference type="OrthoDB" id="510285at2759"/>
<dbReference type="eggNOG" id="ENOG502S477">
    <property type="taxonomic scope" value="Eukaryota"/>
</dbReference>
<dbReference type="GeneID" id="17349985"/>
<keyword evidence="2" id="KW-1185">Reference proteome</keyword>
<dbReference type="KEGG" id="cvr:CHLNCDRAFT_136887"/>
<dbReference type="RefSeq" id="XP_005842684.1">
    <property type="nucleotide sequence ID" value="XM_005842627.1"/>
</dbReference>
<sequence length="295" mass="31645">MAAFIAANHPATAPEVCEQAVDQLLEATRTSFELLTPLSLAAGRGSPAAVLAGQAVQTGEAAAYAFGNERLPLMNAMHGSLMHPGELAAAERFARDVQQRMLAAGMPAGAAESVRVAVTVHPQLEPFIYSQPMVFKTGDEWVVHCTVHPHWDYYQPGMESMRQPMSPVYSLKLKKGEAVARAMGLEGGSDAVVSAAEANEATLQQALAEAPPLFLETDVTPEMKTPLDWINGPLKFEPAPGSVATLEVTAPSLSTPTGQLPAYDRGPGRFSGNHYIKCFSPAWMHEWIAIEGLRR</sequence>
<dbReference type="AlphaFoldDB" id="E1ZUE3"/>
<dbReference type="Proteomes" id="UP000008141">
    <property type="component" value="Unassembled WGS sequence"/>
</dbReference>